<keyword evidence="1" id="KW-0472">Membrane</keyword>
<gene>
    <name evidence="2" type="ORF">H8689_04855</name>
</gene>
<feature type="transmembrane region" description="Helical" evidence="1">
    <location>
        <begin position="15"/>
        <end position="33"/>
    </location>
</feature>
<keyword evidence="3" id="KW-1185">Reference proteome</keyword>
<dbReference type="Proteomes" id="UP000601522">
    <property type="component" value="Unassembled WGS sequence"/>
</dbReference>
<feature type="transmembrane region" description="Helical" evidence="1">
    <location>
        <begin position="138"/>
        <end position="170"/>
    </location>
</feature>
<sequence length="233" mass="25507">MYGGYYMGGFLDSSWIIYVLPAMLLASFAQMKVSSSYQKYSRISSGTGYTGAQIARIILDRNGLHDVRIEHTPGQLTDHYDPRTRVLRLSNSIYSGNSIASMSVAAHEAGHALQHADGYFPLVLRNNIAPIVGIGSRLVWVFIMLGFLISPFFIEIGIMLFLGVVIFQIVTLPVEINASRRALLQLENGISPASNIAPAKDMLKAAALTYIASTLVAIGQLLRLLSITSSRRE</sequence>
<protein>
    <submittedName>
        <fullName evidence="2">Zinc metallopeptidase</fullName>
    </submittedName>
</protein>
<dbReference type="InterPro" id="IPR007395">
    <property type="entry name" value="Zn_peptidase_2"/>
</dbReference>
<organism evidence="2 3">
    <name type="scientific">Wansuia hejianensis</name>
    <dbReference type="NCBI Taxonomy" id="2763667"/>
    <lineage>
        <taxon>Bacteria</taxon>
        <taxon>Bacillati</taxon>
        <taxon>Bacillota</taxon>
        <taxon>Clostridia</taxon>
        <taxon>Lachnospirales</taxon>
        <taxon>Lachnospiraceae</taxon>
        <taxon>Wansuia</taxon>
    </lineage>
</organism>
<dbReference type="AlphaFoldDB" id="A0A926EWX1"/>
<evidence type="ECO:0000256" key="1">
    <source>
        <dbReference type="SAM" id="Phobius"/>
    </source>
</evidence>
<dbReference type="EMBL" id="JACRTK010000002">
    <property type="protein sequence ID" value="MBC8590456.1"/>
    <property type="molecule type" value="Genomic_DNA"/>
</dbReference>
<evidence type="ECO:0000313" key="3">
    <source>
        <dbReference type="Proteomes" id="UP000601522"/>
    </source>
</evidence>
<dbReference type="PANTHER" id="PTHR36434">
    <property type="entry name" value="MEMBRANE PROTEASE YUGP-RELATED"/>
    <property type="match status" value="1"/>
</dbReference>
<accession>A0A926EWX1</accession>
<feature type="transmembrane region" description="Helical" evidence="1">
    <location>
        <begin position="207"/>
        <end position="225"/>
    </location>
</feature>
<name>A0A926EWX1_9FIRM</name>
<dbReference type="Pfam" id="PF04298">
    <property type="entry name" value="Zn_peptidase_2"/>
    <property type="match status" value="1"/>
</dbReference>
<reference evidence="2 3" key="1">
    <citation type="submission" date="2020-08" db="EMBL/GenBank/DDBJ databases">
        <title>Genome public.</title>
        <authorList>
            <person name="Liu C."/>
            <person name="Sun Q."/>
        </authorList>
    </citation>
    <scope>NUCLEOTIDE SEQUENCE [LARGE SCALE GENOMIC DNA]</scope>
    <source>
        <strain evidence="2 3">NSJ-26</strain>
    </source>
</reference>
<evidence type="ECO:0000313" key="2">
    <source>
        <dbReference type="EMBL" id="MBC8590456.1"/>
    </source>
</evidence>
<dbReference type="PANTHER" id="PTHR36434:SF1">
    <property type="entry name" value="MEMBRANE PROTEASE YUGP-RELATED"/>
    <property type="match status" value="1"/>
</dbReference>
<proteinExistence type="predicted"/>
<keyword evidence="1" id="KW-1133">Transmembrane helix</keyword>
<dbReference type="RefSeq" id="WP_249323299.1">
    <property type="nucleotide sequence ID" value="NZ_JACRTK010000002.1"/>
</dbReference>
<comment type="caution">
    <text evidence="2">The sequence shown here is derived from an EMBL/GenBank/DDBJ whole genome shotgun (WGS) entry which is preliminary data.</text>
</comment>
<keyword evidence="1" id="KW-0812">Transmembrane</keyword>